<gene>
    <name evidence="2" type="ORF">AS189_17605</name>
</gene>
<accession>A0A0S2M2Q3</accession>
<evidence type="ECO:0000259" key="1">
    <source>
        <dbReference type="Pfam" id="PF13460"/>
    </source>
</evidence>
<dbReference type="CDD" id="cd05269">
    <property type="entry name" value="TMR_SDR_a"/>
    <property type="match status" value="1"/>
</dbReference>
<protein>
    <submittedName>
        <fullName evidence="2">NAD(P)-dependent oxidoreductase</fullName>
    </submittedName>
</protein>
<dbReference type="Gene3D" id="3.40.50.720">
    <property type="entry name" value="NAD(P)-binding Rossmann-like Domain"/>
    <property type="match status" value="1"/>
</dbReference>
<dbReference type="InterPro" id="IPR036291">
    <property type="entry name" value="NAD(P)-bd_dom_sf"/>
</dbReference>
<sequence length="288" mass="30485">MTLPTIAVTGATGFIGGHTARTLAGAGLPQRLVVRNPERAPDLPLAEVAVAAFGDRSGVEHALTGIHTVLMVSAAESANRLDEHKAFIDGAATAGVQHIVYTSFVAAAPDAVFTLARDHFATEEHLRGSGMAWTILRDNFYLDFMPMMVGDDGVIRGPAGNGRAALVSRRDVAAAAGAILQHPAAHTGRTYELTGPEALTMAEVAAILSSGLKRSIRFHNETVEEAYASRKAWDAPQWQYDAWVSTYTSIGSGAMAQLSTSVEELTGRKPQSLAEFLAAQTEPPTLAH</sequence>
<reference evidence="2 3" key="2">
    <citation type="journal article" date="2016" name="J. Biotechnol.">
        <title>Complete genome sequence of Arthrobacter alpinus ERGS4:06, a yellow pigmented bacterium tolerant to cold and radiations isolated from Sikkim Himalaya.</title>
        <authorList>
            <person name="Kumar R."/>
            <person name="Singh D."/>
            <person name="Swarnkar M.K."/>
            <person name="Singh A.K."/>
            <person name="Kumar S."/>
        </authorList>
    </citation>
    <scope>NUCLEOTIDE SEQUENCE [LARGE SCALE GENOMIC DNA]</scope>
    <source>
        <strain evidence="2 3">ERGS4:06</strain>
    </source>
</reference>
<proteinExistence type="predicted"/>
<dbReference type="SUPFAM" id="SSF51735">
    <property type="entry name" value="NAD(P)-binding Rossmann-fold domains"/>
    <property type="match status" value="1"/>
</dbReference>
<dbReference type="Gene3D" id="3.90.25.10">
    <property type="entry name" value="UDP-galactose 4-epimerase, domain 1"/>
    <property type="match status" value="1"/>
</dbReference>
<feature type="domain" description="NAD(P)-binding" evidence="1">
    <location>
        <begin position="10"/>
        <end position="183"/>
    </location>
</feature>
<dbReference type="AlphaFoldDB" id="A0A0S2M2Q3"/>
<evidence type="ECO:0000313" key="3">
    <source>
        <dbReference type="Proteomes" id="UP000059574"/>
    </source>
</evidence>
<dbReference type="InterPro" id="IPR016040">
    <property type="entry name" value="NAD(P)-bd_dom"/>
</dbReference>
<reference evidence="3" key="1">
    <citation type="submission" date="2015-11" db="EMBL/GenBank/DDBJ databases">
        <authorList>
            <person name="Kumar R."/>
            <person name="Singh D."/>
            <person name="Swarnkar M.K."/>
            <person name="Singh A.K."/>
            <person name="Kumar S."/>
        </authorList>
    </citation>
    <scope>NUCLEOTIDE SEQUENCE [LARGE SCALE GENOMIC DNA]</scope>
    <source>
        <strain evidence="3">ERGS4:06</strain>
    </source>
</reference>
<dbReference type="InterPro" id="IPR052718">
    <property type="entry name" value="NmrA-type_oxidoreductase"/>
</dbReference>
<evidence type="ECO:0000313" key="2">
    <source>
        <dbReference type="EMBL" id="ALO67970.1"/>
    </source>
</evidence>
<dbReference type="RefSeq" id="WP_062291880.1">
    <property type="nucleotide sequence ID" value="NZ_CP013200.1"/>
</dbReference>
<dbReference type="OrthoDB" id="3243290at2"/>
<organism evidence="2 3">
    <name type="scientific">Arthrobacter alpinus</name>
    <dbReference type="NCBI Taxonomy" id="656366"/>
    <lineage>
        <taxon>Bacteria</taxon>
        <taxon>Bacillati</taxon>
        <taxon>Actinomycetota</taxon>
        <taxon>Actinomycetes</taxon>
        <taxon>Micrococcales</taxon>
        <taxon>Micrococcaceae</taxon>
        <taxon>Arthrobacter</taxon>
    </lineage>
</organism>
<dbReference type="EMBL" id="CP013200">
    <property type="protein sequence ID" value="ALO67970.1"/>
    <property type="molecule type" value="Genomic_DNA"/>
</dbReference>
<dbReference type="Proteomes" id="UP000059574">
    <property type="component" value="Chromosome"/>
</dbReference>
<dbReference type="Pfam" id="PF13460">
    <property type="entry name" value="NAD_binding_10"/>
    <property type="match status" value="1"/>
</dbReference>
<dbReference type="PANTHER" id="PTHR47129:SF1">
    <property type="entry name" value="NMRA-LIKE DOMAIN-CONTAINING PROTEIN"/>
    <property type="match status" value="1"/>
</dbReference>
<name>A0A0S2M2Q3_9MICC</name>
<dbReference type="PANTHER" id="PTHR47129">
    <property type="entry name" value="QUINONE OXIDOREDUCTASE 2"/>
    <property type="match status" value="1"/>
</dbReference>